<dbReference type="PROSITE" id="PS50280">
    <property type="entry name" value="SET"/>
    <property type="match status" value="1"/>
</dbReference>
<dbReference type="OMA" id="TYHSLLC"/>
<feature type="compositionally biased region" description="Low complexity" evidence="4">
    <location>
        <begin position="107"/>
        <end position="120"/>
    </location>
</feature>
<evidence type="ECO:0000256" key="3">
    <source>
        <dbReference type="ARBA" id="ARBA00022833"/>
    </source>
</evidence>
<feature type="domain" description="SET" evidence="5">
    <location>
        <begin position="31"/>
        <end position="473"/>
    </location>
</feature>
<reference evidence="6 7" key="1">
    <citation type="journal article" date="2010" name="Plant Cell">
        <title>The Chlorella variabilis NC64A genome reveals adaptation to photosymbiosis, coevolution with viruses, and cryptic sex.</title>
        <authorList>
            <person name="Blanc G."/>
            <person name="Duncan G."/>
            <person name="Agarkova I."/>
            <person name="Borodovsky M."/>
            <person name="Gurnon J."/>
            <person name="Kuo A."/>
            <person name="Lindquist E."/>
            <person name="Lucas S."/>
            <person name="Pangilinan J."/>
            <person name="Polle J."/>
            <person name="Salamov A."/>
            <person name="Terry A."/>
            <person name="Yamada T."/>
            <person name="Dunigan D.D."/>
            <person name="Grigoriev I.V."/>
            <person name="Claverie J.M."/>
            <person name="Van Etten J.L."/>
        </authorList>
    </citation>
    <scope>NUCLEOTIDE SEQUENCE [LARGE SCALE GENOMIC DNA]</scope>
    <source>
        <strain evidence="6 7">NC64A</strain>
    </source>
</reference>
<dbReference type="Pfam" id="PF01753">
    <property type="entry name" value="zf-MYND"/>
    <property type="match status" value="1"/>
</dbReference>
<protein>
    <recommendedName>
        <fullName evidence="5">SET domain-containing protein</fullName>
    </recommendedName>
</protein>
<dbReference type="InParanoid" id="E1ZTC5"/>
<dbReference type="eggNOG" id="KOG2084">
    <property type="taxonomic scope" value="Eukaryota"/>
</dbReference>
<name>E1ZTC5_CHLVA</name>
<dbReference type="RefSeq" id="XP_005842978.1">
    <property type="nucleotide sequence ID" value="XM_005842916.1"/>
</dbReference>
<keyword evidence="3" id="KW-0862">Zinc</keyword>
<dbReference type="SUPFAM" id="SSF144232">
    <property type="entry name" value="HIT/MYND zinc finger-like"/>
    <property type="match status" value="1"/>
</dbReference>
<dbReference type="InterPro" id="IPR044237">
    <property type="entry name" value="ATXR2-like"/>
</dbReference>
<dbReference type="Proteomes" id="UP000008141">
    <property type="component" value="Unassembled WGS sequence"/>
</dbReference>
<evidence type="ECO:0000313" key="7">
    <source>
        <dbReference type="Proteomes" id="UP000008141"/>
    </source>
</evidence>
<keyword evidence="2" id="KW-0863">Zinc-finger</keyword>
<dbReference type="InterPro" id="IPR001214">
    <property type="entry name" value="SET_dom"/>
</dbReference>
<gene>
    <name evidence="6" type="ORF">CHLNCDRAFT_141673</name>
</gene>
<accession>E1ZTC5</accession>
<dbReference type="FunCoup" id="E1ZTC5">
    <property type="interactions" value="1204"/>
</dbReference>
<dbReference type="InterPro" id="IPR002893">
    <property type="entry name" value="Znf_MYND"/>
</dbReference>
<dbReference type="EMBL" id="GL433871">
    <property type="protein sequence ID" value="EFN50876.1"/>
    <property type="molecule type" value="Genomic_DNA"/>
</dbReference>
<organism evidence="7">
    <name type="scientific">Chlorella variabilis</name>
    <name type="common">Green alga</name>
    <dbReference type="NCBI Taxonomy" id="554065"/>
    <lineage>
        <taxon>Eukaryota</taxon>
        <taxon>Viridiplantae</taxon>
        <taxon>Chlorophyta</taxon>
        <taxon>core chlorophytes</taxon>
        <taxon>Trebouxiophyceae</taxon>
        <taxon>Chlorellales</taxon>
        <taxon>Chlorellaceae</taxon>
        <taxon>Chlorella clade</taxon>
        <taxon>Chlorella</taxon>
    </lineage>
</organism>
<feature type="region of interest" description="Disordered" evidence="4">
    <location>
        <begin position="107"/>
        <end position="133"/>
    </location>
</feature>
<keyword evidence="7" id="KW-1185">Reference proteome</keyword>
<feature type="region of interest" description="Disordered" evidence="4">
    <location>
        <begin position="270"/>
        <end position="296"/>
    </location>
</feature>
<evidence type="ECO:0000256" key="1">
    <source>
        <dbReference type="ARBA" id="ARBA00022723"/>
    </source>
</evidence>
<dbReference type="GeneID" id="17350308"/>
<sequence>MASLDGQIQHLLASPPALLQRERYAKLTAGMGLEVRLDAGGGKGKGVFATKGFGGGALLFREPPLAFMQHTANRPQAWVCARCFCFIGSVEQQVARLIMTVREGAESGSEDASASSSSDSGSGGGGGGHSMHREAAAALREEQLEGLAAGALKLPHTEAVPLPTPARCPGGCLEEWYCSDSCAEAAWQLYHQLLCVGPEEDDQQDESGSSSNPGKAPAAAAAETGETQQEERRRQLALREFLEHADETNDVFRLAANAVAQVLVAAQQQLGSQQQHRNGSGSGDGSSGSSSGGEPGRDACWQALLAGWQPFAAGHKGLWWECTAAPPEAAADMRQLAEDSLELLVAALPPHLPRRFPALLSLPIWGSIIGMFELNNLGVFVASPLQRWLHHLDALPAGEQAAAFQAAGPFVDALPDELPGCEGNAFYALHSCFNHSCDPNAEAFKRDEDEDGGAVILALRDIQAGEEVTLSYIDEEAPLEERRQQLADYGFRCACDKCQAEELAEALQLE</sequence>
<dbReference type="OrthoDB" id="5945798at2759"/>
<dbReference type="GO" id="GO:0008270">
    <property type="term" value="F:zinc ion binding"/>
    <property type="evidence" value="ECO:0007669"/>
    <property type="project" value="UniProtKB-KW"/>
</dbReference>
<evidence type="ECO:0000313" key="6">
    <source>
        <dbReference type="EMBL" id="EFN50876.1"/>
    </source>
</evidence>
<evidence type="ECO:0000259" key="5">
    <source>
        <dbReference type="PROSITE" id="PS50280"/>
    </source>
</evidence>
<dbReference type="InterPro" id="IPR046341">
    <property type="entry name" value="SET_dom_sf"/>
</dbReference>
<keyword evidence="1" id="KW-0479">Metal-binding</keyword>
<dbReference type="PANTHER" id="PTHR47436:SF1">
    <property type="entry name" value="SET DOMAIN-CONTAINING PROTEIN"/>
    <property type="match status" value="1"/>
</dbReference>
<dbReference type="AlphaFoldDB" id="E1ZTC5"/>
<evidence type="ECO:0000256" key="4">
    <source>
        <dbReference type="SAM" id="MobiDB-lite"/>
    </source>
</evidence>
<feature type="region of interest" description="Disordered" evidence="4">
    <location>
        <begin position="199"/>
        <end position="233"/>
    </location>
</feature>
<dbReference type="CDD" id="cd20071">
    <property type="entry name" value="SET_SMYD"/>
    <property type="match status" value="1"/>
</dbReference>
<dbReference type="GO" id="GO:0008168">
    <property type="term" value="F:methyltransferase activity"/>
    <property type="evidence" value="ECO:0007669"/>
    <property type="project" value="InterPro"/>
</dbReference>
<dbReference type="PANTHER" id="PTHR47436">
    <property type="entry name" value="HISTONE-LYSINE N-METHYLTRANSFERASE ATXR2"/>
    <property type="match status" value="1"/>
</dbReference>
<feature type="compositionally biased region" description="Gly residues" evidence="4">
    <location>
        <begin position="280"/>
        <end position="294"/>
    </location>
</feature>
<dbReference type="SUPFAM" id="SSF82199">
    <property type="entry name" value="SET domain"/>
    <property type="match status" value="1"/>
</dbReference>
<dbReference type="Gene3D" id="2.170.270.10">
    <property type="entry name" value="SET domain"/>
    <property type="match status" value="1"/>
</dbReference>
<dbReference type="Pfam" id="PF00856">
    <property type="entry name" value="SET"/>
    <property type="match status" value="1"/>
</dbReference>
<proteinExistence type="predicted"/>
<feature type="compositionally biased region" description="Low complexity" evidence="4">
    <location>
        <begin position="218"/>
        <end position="227"/>
    </location>
</feature>
<dbReference type="KEGG" id="cvr:CHLNCDRAFT_141673"/>
<evidence type="ECO:0000256" key="2">
    <source>
        <dbReference type="ARBA" id="ARBA00022771"/>
    </source>
</evidence>
<dbReference type="STRING" id="554065.E1ZTC5"/>